<reference evidence="2" key="2">
    <citation type="submission" date="2025-08" db="UniProtKB">
        <authorList>
            <consortium name="RefSeq"/>
        </authorList>
    </citation>
    <scope>IDENTIFICATION</scope>
    <source>
        <tissue evidence="2">Leaf</tissue>
    </source>
</reference>
<organism evidence="1 2">
    <name type="scientific">Spinacia oleracea</name>
    <name type="common">Spinach</name>
    <dbReference type="NCBI Taxonomy" id="3562"/>
    <lineage>
        <taxon>Eukaryota</taxon>
        <taxon>Viridiplantae</taxon>
        <taxon>Streptophyta</taxon>
        <taxon>Embryophyta</taxon>
        <taxon>Tracheophyta</taxon>
        <taxon>Spermatophyta</taxon>
        <taxon>Magnoliopsida</taxon>
        <taxon>eudicotyledons</taxon>
        <taxon>Gunneridae</taxon>
        <taxon>Pentapetalae</taxon>
        <taxon>Caryophyllales</taxon>
        <taxon>Chenopodiaceae</taxon>
        <taxon>Chenopodioideae</taxon>
        <taxon>Anserineae</taxon>
        <taxon>Spinacia</taxon>
    </lineage>
</organism>
<reference evidence="1" key="1">
    <citation type="journal article" date="2021" name="Nat. Commun.">
        <title>Genomic analyses provide insights into spinach domestication and the genetic basis of agronomic traits.</title>
        <authorList>
            <person name="Cai X."/>
            <person name="Sun X."/>
            <person name="Xu C."/>
            <person name="Sun H."/>
            <person name="Wang X."/>
            <person name="Ge C."/>
            <person name="Zhang Z."/>
            <person name="Wang Q."/>
            <person name="Fei Z."/>
            <person name="Jiao C."/>
            <person name="Wang Q."/>
        </authorList>
    </citation>
    <scope>NUCLEOTIDE SEQUENCE [LARGE SCALE GENOMIC DNA]</scope>
    <source>
        <strain evidence="1">cv. Varoflay</strain>
    </source>
</reference>
<gene>
    <name evidence="2" type="primary">LOC110786671</name>
</gene>
<evidence type="ECO:0000313" key="2">
    <source>
        <dbReference type="RefSeq" id="XP_056694107.1"/>
    </source>
</evidence>
<dbReference type="Proteomes" id="UP000813463">
    <property type="component" value="Chromosome 1"/>
</dbReference>
<protein>
    <submittedName>
        <fullName evidence="2">Uncharacterized protein</fullName>
    </submittedName>
</protein>
<dbReference type="RefSeq" id="XP_056694107.1">
    <property type="nucleotide sequence ID" value="XM_056838129.1"/>
</dbReference>
<dbReference type="GeneID" id="110786671"/>
<sequence>MSWLSSTVYRAMEVKKNNIANISRIRSVMEIVLLHVGHIVAGGANILHDHIGSEKIESFVDALKRLDEVSISCKGVERIMLLRRLLASLELIERTRIDFISEDINNIFDKVHQKSKSEELHIVSSDDLDNIRYAHLNLRDVILRSHVVEGIALSMILEAPNEEEITLLLEIFRHSLLGKREIHDTIMRGIQELAKVFSNYHDEVLLRREELLQYVLIAIRGLKVNADMERIDMKVSKLEKMLYETKTKNHFTKGDDDATQQNNIIKMEIYLKMKDISLKRKVIRDGDSLQSRTQKVNKLKVLLESLAKSNLKAERRILDHRSHKGEALRFRVVKATEVAQIEKVLVTEIETLEKKKEELKFALRKVNASLTIAKTSLRNVREEKDQFYEASNRVLQDLQLKEEDQSKSITSSKSEAKVVIRWLRFVEDTWNIKLAITQQTEKNNIEELKRHSDHQAKMITDLLLTYKVELENLVTRFRILIGQLKPKEKLVEISHLEDESFPIALTRRDLEEEYLDLEFKLITAFDLVEGIKQSDKQREEFSRNDEKSMEELFSMFEKINQEFQSLERPSLECEPQKHLIWQGSPLKLKLHDDLKKSSFTRRECNNTTMLDWNLLDLEDGMTPHSESAKHKIHKDSIDWEFDALGT</sequence>
<evidence type="ECO:0000313" key="1">
    <source>
        <dbReference type="Proteomes" id="UP000813463"/>
    </source>
</evidence>
<proteinExistence type="predicted"/>
<dbReference type="PANTHER" id="PTHR34121:SF1">
    <property type="entry name" value="FILAMIN-A-INTERACTING PROTEIN 1"/>
    <property type="match status" value="1"/>
</dbReference>
<dbReference type="PANTHER" id="PTHR34121">
    <property type="entry name" value="MYOSIN-11"/>
    <property type="match status" value="1"/>
</dbReference>
<name>A0ABM3RER8_SPIOL</name>
<keyword evidence="1" id="KW-1185">Reference proteome</keyword>
<accession>A0ABM3RER8</accession>